<dbReference type="RefSeq" id="XP_001803124.1">
    <property type="nucleotide sequence ID" value="XM_001803072.1"/>
</dbReference>
<reference evidence="2" key="1">
    <citation type="journal article" date="2007" name="Plant Cell">
        <title>Dothideomycete-plant interactions illuminated by genome sequencing and EST analysis of the wheat pathogen Stagonospora nodorum.</title>
        <authorList>
            <person name="Hane J.K."/>
            <person name="Lowe R.G."/>
            <person name="Solomon P.S."/>
            <person name="Tan K.C."/>
            <person name="Schoch C.L."/>
            <person name="Spatafora J.W."/>
            <person name="Crous P.W."/>
            <person name="Kodira C."/>
            <person name="Birren B.W."/>
            <person name="Galagan J.E."/>
            <person name="Torriani S.F."/>
            <person name="McDonald B.A."/>
            <person name="Oliver R.P."/>
        </authorList>
    </citation>
    <scope>NUCLEOTIDE SEQUENCE [LARGE SCALE GENOMIC DNA]</scope>
    <source>
        <strain evidence="2">SN15 / ATCC MYA-4574 / FGSC 10173</strain>
    </source>
</reference>
<dbReference type="HOGENOM" id="CLU_2292677_0_0_1"/>
<dbReference type="KEGG" id="pno:SNOG_12908"/>
<dbReference type="AlphaFoldDB" id="Q0U5Q6"/>
<dbReference type="GeneID" id="5980037"/>
<protein>
    <submittedName>
        <fullName evidence="1">Uncharacterized protein</fullName>
    </submittedName>
</protein>
<evidence type="ECO:0000313" key="1">
    <source>
        <dbReference type="EMBL" id="EAT79708.1"/>
    </source>
</evidence>
<accession>Q0U5Q6</accession>
<gene>
    <name evidence="1" type="ORF">SNOG_12908</name>
</gene>
<evidence type="ECO:0000313" key="2">
    <source>
        <dbReference type="Proteomes" id="UP000001055"/>
    </source>
</evidence>
<dbReference type="EMBL" id="CH445348">
    <property type="protein sequence ID" value="EAT79708.1"/>
    <property type="molecule type" value="Genomic_DNA"/>
</dbReference>
<proteinExistence type="predicted"/>
<dbReference type="InParanoid" id="Q0U5Q6"/>
<organism evidence="1 2">
    <name type="scientific">Phaeosphaeria nodorum (strain SN15 / ATCC MYA-4574 / FGSC 10173)</name>
    <name type="common">Glume blotch fungus</name>
    <name type="synonym">Parastagonospora nodorum</name>
    <dbReference type="NCBI Taxonomy" id="321614"/>
    <lineage>
        <taxon>Eukaryota</taxon>
        <taxon>Fungi</taxon>
        <taxon>Dikarya</taxon>
        <taxon>Ascomycota</taxon>
        <taxon>Pezizomycotina</taxon>
        <taxon>Dothideomycetes</taxon>
        <taxon>Pleosporomycetidae</taxon>
        <taxon>Pleosporales</taxon>
        <taxon>Pleosporineae</taxon>
        <taxon>Phaeosphaeriaceae</taxon>
        <taxon>Parastagonospora</taxon>
    </lineage>
</organism>
<name>Q0U5Q6_PHANO</name>
<sequence length="101" mass="10640">MINSKLKSLRILGDGMMAGGRPQDSRAAEVPGVFQTLAPDLCWGSVCYWPAVNGVPTRPAPSVDAGSVEVNVLGPGRCWATALLELFGARGEFKQRLGATP</sequence>
<dbReference type="Proteomes" id="UP000001055">
    <property type="component" value="Unassembled WGS sequence"/>
</dbReference>